<organism evidence="5 6">
    <name type="scientific">Apolygus lucorum</name>
    <name type="common">Small green plant bug</name>
    <name type="synonym">Lygocoris lucorum</name>
    <dbReference type="NCBI Taxonomy" id="248454"/>
    <lineage>
        <taxon>Eukaryota</taxon>
        <taxon>Metazoa</taxon>
        <taxon>Ecdysozoa</taxon>
        <taxon>Arthropoda</taxon>
        <taxon>Hexapoda</taxon>
        <taxon>Insecta</taxon>
        <taxon>Pterygota</taxon>
        <taxon>Neoptera</taxon>
        <taxon>Paraneoptera</taxon>
        <taxon>Hemiptera</taxon>
        <taxon>Heteroptera</taxon>
        <taxon>Panheteroptera</taxon>
        <taxon>Cimicomorpha</taxon>
        <taxon>Miridae</taxon>
        <taxon>Mirini</taxon>
        <taxon>Apolygus</taxon>
    </lineage>
</organism>
<feature type="compositionally biased region" description="Acidic residues" evidence="4">
    <location>
        <begin position="784"/>
        <end position="793"/>
    </location>
</feature>
<feature type="compositionally biased region" description="Acidic residues" evidence="4">
    <location>
        <begin position="824"/>
        <end position="848"/>
    </location>
</feature>
<keyword evidence="3" id="KW-0539">Nucleus</keyword>
<evidence type="ECO:0000256" key="1">
    <source>
        <dbReference type="ARBA" id="ARBA00004123"/>
    </source>
</evidence>
<dbReference type="GO" id="GO:0010997">
    <property type="term" value="F:anaphase-promoting complex binding"/>
    <property type="evidence" value="ECO:0007669"/>
    <property type="project" value="TreeGrafter"/>
</dbReference>
<feature type="compositionally biased region" description="Acidic residues" evidence="4">
    <location>
        <begin position="607"/>
        <end position="657"/>
    </location>
</feature>
<keyword evidence="2" id="KW-0597">Phosphoprotein</keyword>
<feature type="region of interest" description="Disordered" evidence="4">
    <location>
        <begin position="285"/>
        <end position="351"/>
    </location>
</feature>
<feature type="compositionally biased region" description="Polar residues" evidence="4">
    <location>
        <begin position="323"/>
        <end position="332"/>
    </location>
</feature>
<evidence type="ECO:0000313" key="5">
    <source>
        <dbReference type="EMBL" id="KAF6214679.1"/>
    </source>
</evidence>
<feature type="compositionally biased region" description="Polar residues" evidence="4">
    <location>
        <begin position="18"/>
        <end position="29"/>
    </location>
</feature>
<dbReference type="GO" id="GO:0005634">
    <property type="term" value="C:nucleus"/>
    <property type="evidence" value="ECO:0007669"/>
    <property type="project" value="UniProtKB-SubCell"/>
</dbReference>
<feature type="compositionally biased region" description="Basic and acidic residues" evidence="4">
    <location>
        <begin position="208"/>
        <end position="220"/>
    </location>
</feature>
<dbReference type="OrthoDB" id="6630616at2759"/>
<reference evidence="5" key="1">
    <citation type="journal article" date="2021" name="Mol. Ecol. Resour.">
        <title>Apolygus lucorum genome provides insights into omnivorousness and mesophyll feeding.</title>
        <authorList>
            <person name="Liu Y."/>
            <person name="Liu H."/>
            <person name="Wang H."/>
            <person name="Huang T."/>
            <person name="Liu B."/>
            <person name="Yang B."/>
            <person name="Yin L."/>
            <person name="Li B."/>
            <person name="Zhang Y."/>
            <person name="Zhang S."/>
            <person name="Jiang F."/>
            <person name="Zhang X."/>
            <person name="Ren Y."/>
            <person name="Wang B."/>
            <person name="Wang S."/>
            <person name="Lu Y."/>
            <person name="Wu K."/>
            <person name="Fan W."/>
            <person name="Wang G."/>
        </authorList>
    </citation>
    <scope>NUCLEOTIDE SEQUENCE</scope>
    <source>
        <strain evidence="5">12Hb</strain>
    </source>
</reference>
<protein>
    <recommendedName>
        <fullName evidence="7">Claspin</fullName>
    </recommendedName>
</protein>
<gene>
    <name evidence="5" type="ORF">GE061_009422</name>
</gene>
<dbReference type="GO" id="GO:0007095">
    <property type="term" value="P:mitotic G2 DNA damage checkpoint signaling"/>
    <property type="evidence" value="ECO:0007669"/>
    <property type="project" value="TreeGrafter"/>
</dbReference>
<feature type="compositionally biased region" description="Basic and acidic residues" evidence="4">
    <location>
        <begin position="596"/>
        <end position="606"/>
    </location>
</feature>
<comment type="caution">
    <text evidence="5">The sequence shown here is derived from an EMBL/GenBank/DDBJ whole genome shotgun (WGS) entry which is preliminary data.</text>
</comment>
<feature type="compositionally biased region" description="Basic residues" evidence="4">
    <location>
        <begin position="772"/>
        <end position="781"/>
    </location>
</feature>
<dbReference type="GO" id="GO:0033314">
    <property type="term" value="P:mitotic DNA replication checkpoint signaling"/>
    <property type="evidence" value="ECO:0007669"/>
    <property type="project" value="TreeGrafter"/>
</dbReference>
<feature type="compositionally biased region" description="Basic and acidic residues" evidence="4">
    <location>
        <begin position="116"/>
        <end position="126"/>
    </location>
</feature>
<feature type="region of interest" description="Disordered" evidence="4">
    <location>
        <begin position="18"/>
        <end position="220"/>
    </location>
</feature>
<comment type="subcellular location">
    <subcellularLocation>
        <location evidence="1">Nucleus</location>
    </subcellularLocation>
</comment>
<evidence type="ECO:0008006" key="7">
    <source>
        <dbReference type="Google" id="ProtNLM"/>
    </source>
</evidence>
<proteinExistence type="predicted"/>
<name>A0A8S9Y1N3_APOLU</name>
<dbReference type="InterPro" id="IPR024146">
    <property type="entry name" value="Claspin"/>
</dbReference>
<feature type="compositionally biased region" description="Low complexity" evidence="4">
    <location>
        <begin position="129"/>
        <end position="159"/>
    </location>
</feature>
<feature type="region of interest" description="Disordered" evidence="4">
    <location>
        <begin position="739"/>
        <end position="848"/>
    </location>
</feature>
<evidence type="ECO:0000256" key="3">
    <source>
        <dbReference type="ARBA" id="ARBA00023242"/>
    </source>
</evidence>
<dbReference type="Proteomes" id="UP000466442">
    <property type="component" value="Unassembled WGS sequence"/>
</dbReference>
<dbReference type="AlphaFoldDB" id="A0A8S9Y1N3"/>
<evidence type="ECO:0000256" key="4">
    <source>
        <dbReference type="SAM" id="MobiDB-lite"/>
    </source>
</evidence>
<evidence type="ECO:0000256" key="2">
    <source>
        <dbReference type="ARBA" id="ARBA00022553"/>
    </source>
</evidence>
<feature type="compositionally biased region" description="Basic and acidic residues" evidence="4">
    <location>
        <begin position="298"/>
        <end position="321"/>
    </location>
</feature>
<feature type="compositionally biased region" description="Acidic residues" evidence="4">
    <location>
        <begin position="585"/>
        <end position="595"/>
    </location>
</feature>
<dbReference type="PANTHER" id="PTHR14396">
    <property type="entry name" value="CLASPIN"/>
    <property type="match status" value="1"/>
</dbReference>
<keyword evidence="6" id="KW-1185">Reference proteome</keyword>
<accession>A0A8S9Y1N3</accession>
<feature type="region of interest" description="Disordered" evidence="4">
    <location>
        <begin position="585"/>
        <end position="705"/>
    </location>
</feature>
<evidence type="ECO:0000313" key="6">
    <source>
        <dbReference type="Proteomes" id="UP000466442"/>
    </source>
</evidence>
<feature type="compositionally biased region" description="Basic residues" evidence="4">
    <location>
        <begin position="90"/>
        <end position="99"/>
    </location>
</feature>
<sequence length="848" mass="93358">MTECEDAFDRLIASTKTTEVSSVGKNTLDSDSEDEVAQRIHSKKAVLNDSSDEDDPPVTFKKGILDFNCNGKEEEVSEVNTPSDDEEIGHRKKPAKRIKKLLDDSDDEPEVSQSHKPVDLDVDRPSPPRSGENSDSESSVRSTRSSKSSKSGRSSSDSSSGEESEGEVSIEAIKSKIINKHIPPKSSKLLEGVGQDPEKKGNSKPKKEKAPSRKAKEAALAEIHSETQRMIRERQVSLPYHKPKQRSLADFLNRRKLAPTVRLKTSSDELAKVWKHAEEREKTAELFYRSDSDEETEKIDNKENESSKADEPAIPRSDPVEFSRNNDTTTADRLQDLLDQPTASVSQPLDSEEFPRLLLSEVLVDSENTEEGNSLKCVDPVVENDVASNKESCDAVDSAEKSDAVTMDVADDATIAPVKDTELVENSENMTDSVVLEDSVPLSGLSQNSLCEKISSLNLPIPKCPRISGAPDEVIDLDELSTKPGAFGLMQRFIKHSKLKSKVIQQQNVLSVMTSEVNDCGEIINLSEETIKVNKKVEPKPGERLVVLQTTLKQKMAMNRGQQLAKKLEEYKLYEEEFYGVVGNDEGEEDMFSEDECGKKEEKEEKEIEADVDNPFLEDEAAESDNEDAAESDNDGAAEDEEDGANEDDAEGSDVEETASVLLGDASDEEGDSNTCPVSENEDVEDDVLPTPPIPTALHSLAGTQNTDSINESQLMALCSGNFSSSTIDLKVLETSSEAFQNAEDEGSKVPNPQDSPKYAIDSDDEEILVSKKQKNKKRKLSFSDDEENDGAENDGAALGESDDDEPIKLSLNDDDTAERNEEVESDEENVAEDENFIEDEDDEEALR</sequence>
<dbReference type="PANTHER" id="PTHR14396:SF10">
    <property type="entry name" value="CLASPIN"/>
    <property type="match status" value="1"/>
</dbReference>
<dbReference type="EMBL" id="WIXP02000002">
    <property type="protein sequence ID" value="KAF6214679.1"/>
    <property type="molecule type" value="Genomic_DNA"/>
</dbReference>